<feature type="binding site" evidence="5">
    <location>
        <position position="108"/>
    </location>
    <ligand>
        <name>substrate</name>
    </ligand>
</feature>
<evidence type="ECO:0000256" key="1">
    <source>
        <dbReference type="ARBA" id="ARBA00006382"/>
    </source>
</evidence>
<evidence type="ECO:0000256" key="6">
    <source>
        <dbReference type="PIRSR" id="PIRSR000185-3"/>
    </source>
</evidence>
<dbReference type="InterPro" id="IPR006097">
    <property type="entry name" value="Glu/Leu/Phe/Val/Trp_DH_dimer"/>
</dbReference>
<evidence type="ECO:0000313" key="9">
    <source>
        <dbReference type="EMBL" id="XAY04926.1"/>
    </source>
</evidence>
<gene>
    <name evidence="9" type="primary">gdhA_2</name>
    <name evidence="9" type="ORF">DSM112329_01764</name>
</gene>
<feature type="binding site" evidence="5">
    <location>
        <position position="235"/>
    </location>
    <ligand>
        <name>NAD(+)</name>
        <dbReference type="ChEBI" id="CHEBI:57540"/>
    </ligand>
</feature>
<dbReference type="RefSeq" id="WP_354701450.1">
    <property type="nucleotide sequence ID" value="NZ_CP114014.1"/>
</dbReference>
<feature type="domain" description="Glutamate/phenylalanine/leucine/valine/L-tryptophan dehydrogenase C-terminal" evidence="8">
    <location>
        <begin position="200"/>
        <end position="427"/>
    </location>
</feature>
<dbReference type="SUPFAM" id="SSF53223">
    <property type="entry name" value="Aminoacid dehydrogenase-like, N-terminal domain"/>
    <property type="match status" value="1"/>
</dbReference>
<dbReference type="GO" id="GO:0006538">
    <property type="term" value="P:L-glutamate catabolic process"/>
    <property type="evidence" value="ECO:0007669"/>
    <property type="project" value="TreeGrafter"/>
</dbReference>
<protein>
    <recommendedName>
        <fullName evidence="3">Glutamate dehydrogenase</fullName>
    </recommendedName>
</protein>
<dbReference type="GO" id="GO:0004352">
    <property type="term" value="F:glutamate dehydrogenase (NAD+) activity"/>
    <property type="evidence" value="ECO:0007669"/>
    <property type="project" value="TreeGrafter"/>
</dbReference>
<sequence length="430" mass="46561">MALDSFTEGAVHEGAEWSGELYRIASTQFAGTADVLDLDAEARTRLLEPRRALTVNFPIRMDDGSVREFTGYRVQHTLTMGPTKGGFRYAPGVSLGECAALAMWMTWKCALLGLPFGGAKGGVRCDPTQLSAGELERITRRYTAELIPVIGPDRDIPAPDMGTGEREMAWLYDTYSQAMGYSVPAVVTGKPVVLGGVEARQPATGLGCVYVIEALLERLGWPIREQRFVVQGFGNVGRVAARELFAIGAPVVGLSDVTGGIVDPAGLDVDDVAAWVDAEGSLEGYPRAQAVGRSEILETECDILVPAALERQLTSENADRIRCRLVVEAANGPTTPEAESVLADRGIRVVPDVLANAGGVTVSYFEWVQDHQRFTWDGIELQDRLRRMMRAAAIKVWEGSEEHDVDLRTAALTVAVRRVADAGARRGIYP</sequence>
<dbReference type="InterPro" id="IPR014362">
    <property type="entry name" value="Glu_DH"/>
</dbReference>
<organism evidence="9">
    <name type="scientific">Paraconexibacter sp. AEG42_29</name>
    <dbReference type="NCBI Taxonomy" id="2997339"/>
    <lineage>
        <taxon>Bacteria</taxon>
        <taxon>Bacillati</taxon>
        <taxon>Actinomycetota</taxon>
        <taxon>Thermoleophilia</taxon>
        <taxon>Solirubrobacterales</taxon>
        <taxon>Paraconexibacteraceae</taxon>
        <taxon>Paraconexibacter</taxon>
    </lineage>
</organism>
<feature type="site" description="Important for catalysis" evidence="6">
    <location>
        <position position="160"/>
    </location>
</feature>
<dbReference type="InterPro" id="IPR006096">
    <property type="entry name" value="Glu/Leu/Phe/Val/Trp_DH_C"/>
</dbReference>
<dbReference type="Pfam" id="PF00208">
    <property type="entry name" value="ELFV_dehydrog"/>
    <property type="match status" value="1"/>
</dbReference>
<evidence type="ECO:0000256" key="2">
    <source>
        <dbReference type="ARBA" id="ARBA00023002"/>
    </source>
</evidence>
<dbReference type="PANTHER" id="PTHR11606:SF13">
    <property type="entry name" value="GLUTAMATE DEHYDROGENASE 1, MITOCHONDRIAL"/>
    <property type="match status" value="1"/>
</dbReference>
<feature type="binding site" evidence="5">
    <location>
        <position position="204"/>
    </location>
    <ligand>
        <name>NAD(+)</name>
        <dbReference type="ChEBI" id="CHEBI:57540"/>
    </ligand>
</feature>
<dbReference type="GO" id="GO:0000166">
    <property type="term" value="F:nucleotide binding"/>
    <property type="evidence" value="ECO:0007669"/>
    <property type="project" value="UniProtKB-KW"/>
</dbReference>
<dbReference type="PIRSF" id="PIRSF000185">
    <property type="entry name" value="Glu_DH"/>
    <property type="match status" value="1"/>
</dbReference>
<comment type="similarity">
    <text evidence="1 3 7">Belongs to the Glu/Leu/Phe/Val dehydrogenases family.</text>
</comment>
<dbReference type="InterPro" id="IPR046346">
    <property type="entry name" value="Aminoacid_DH-like_N_sf"/>
</dbReference>
<dbReference type="Gene3D" id="3.40.50.10860">
    <property type="entry name" value="Leucine Dehydrogenase, chain A, domain 1"/>
    <property type="match status" value="1"/>
</dbReference>
<proteinExistence type="inferred from homology"/>
<dbReference type="InterPro" id="IPR036291">
    <property type="entry name" value="NAD(P)-bd_dom_sf"/>
</dbReference>
<dbReference type="PANTHER" id="PTHR11606">
    <property type="entry name" value="GLUTAMATE DEHYDROGENASE"/>
    <property type="match status" value="1"/>
</dbReference>
<dbReference type="PROSITE" id="PS00074">
    <property type="entry name" value="GLFV_DEHYDROGENASE"/>
    <property type="match status" value="1"/>
</dbReference>
<evidence type="ECO:0000256" key="3">
    <source>
        <dbReference type="PIRNR" id="PIRNR000185"/>
    </source>
</evidence>
<evidence type="ECO:0000256" key="5">
    <source>
        <dbReference type="PIRSR" id="PIRSR000185-2"/>
    </source>
</evidence>
<dbReference type="SMART" id="SM00839">
    <property type="entry name" value="ELFV_dehydrog"/>
    <property type="match status" value="1"/>
</dbReference>
<dbReference type="InterPro" id="IPR033922">
    <property type="entry name" value="NAD_bind_Glu_DH"/>
</dbReference>
<evidence type="ECO:0000256" key="4">
    <source>
        <dbReference type="PIRSR" id="PIRSR000185-1"/>
    </source>
</evidence>
<feature type="active site" description="Proton donor" evidence="4">
    <location>
        <position position="120"/>
    </location>
</feature>
<reference evidence="9" key="1">
    <citation type="submission" date="2022-12" db="EMBL/GenBank/DDBJ databases">
        <title>Paraconexibacter alkalitolerans sp. nov. and Baekduia alba sp. nov., isolated from soil and emended description of the genera Paraconexibacter (Chun et al., 2020) and Baekduia (An et al., 2020).</title>
        <authorList>
            <person name="Vieira S."/>
            <person name="Huber K.J."/>
            <person name="Geppert A."/>
            <person name="Wolf J."/>
            <person name="Neumann-Schaal M."/>
            <person name="Muesken M."/>
            <person name="Overmann J."/>
        </authorList>
    </citation>
    <scope>NUCLEOTIDE SEQUENCE</scope>
    <source>
        <strain evidence="9">AEG42_29</strain>
    </source>
</reference>
<evidence type="ECO:0000256" key="7">
    <source>
        <dbReference type="RuleBase" id="RU004417"/>
    </source>
</evidence>
<feature type="binding site" evidence="5">
    <location>
        <position position="363"/>
    </location>
    <ligand>
        <name>substrate</name>
    </ligand>
</feature>
<dbReference type="Gene3D" id="3.40.50.720">
    <property type="entry name" value="NAD(P)-binding Rossmann-like Domain"/>
    <property type="match status" value="1"/>
</dbReference>
<dbReference type="FunFam" id="3.40.50.10860:FF:000003">
    <property type="entry name" value="Glutamate dehydrogenase"/>
    <property type="match status" value="1"/>
</dbReference>
<keyword evidence="2 3" id="KW-0560">Oxidoreductase</keyword>
<dbReference type="Pfam" id="PF02812">
    <property type="entry name" value="ELFV_dehydrog_N"/>
    <property type="match status" value="1"/>
</dbReference>
<dbReference type="EMBL" id="CP114014">
    <property type="protein sequence ID" value="XAY04926.1"/>
    <property type="molecule type" value="Genomic_DNA"/>
</dbReference>
<keyword evidence="5" id="KW-0520">NAD</keyword>
<feature type="binding site" evidence="5">
    <location>
        <position position="84"/>
    </location>
    <ligand>
        <name>substrate</name>
    </ligand>
</feature>
<dbReference type="PRINTS" id="PR00082">
    <property type="entry name" value="GLFDHDRGNASE"/>
</dbReference>
<dbReference type="InterPro" id="IPR033524">
    <property type="entry name" value="Glu/Leu/Phe/Val_DH_AS"/>
</dbReference>
<dbReference type="KEGG" id="parq:DSM112329_01764"/>
<dbReference type="AlphaFoldDB" id="A0AAU7ATH8"/>
<dbReference type="InterPro" id="IPR006095">
    <property type="entry name" value="Glu/Leu/Phe/Val/Trp_DH"/>
</dbReference>
<evidence type="ECO:0000259" key="8">
    <source>
        <dbReference type="SMART" id="SM00839"/>
    </source>
</evidence>
<keyword evidence="5" id="KW-0547">Nucleotide-binding</keyword>
<name>A0AAU7ATH8_9ACTN</name>
<accession>A0AAU7ATH8</accession>
<dbReference type="SUPFAM" id="SSF51735">
    <property type="entry name" value="NAD(P)-binding Rossmann-fold domains"/>
    <property type="match status" value="1"/>
</dbReference>
<dbReference type="CDD" id="cd01076">
    <property type="entry name" value="NAD_bind_1_Glu_DH"/>
    <property type="match status" value="1"/>
</dbReference>